<organism evidence="7 8">
    <name type="scientific">Moorena producens (strain JHB)</name>
    <dbReference type="NCBI Taxonomy" id="1454205"/>
    <lineage>
        <taxon>Bacteria</taxon>
        <taxon>Bacillati</taxon>
        <taxon>Cyanobacteriota</taxon>
        <taxon>Cyanophyceae</taxon>
        <taxon>Coleofasciculales</taxon>
        <taxon>Coleofasciculaceae</taxon>
        <taxon>Moorena</taxon>
    </lineage>
</organism>
<dbReference type="Gene3D" id="2.40.420.20">
    <property type="match status" value="1"/>
</dbReference>
<keyword evidence="4" id="KW-0472">Membrane</keyword>
<gene>
    <name evidence="7" type="ORF">BJP36_23520</name>
</gene>
<keyword evidence="4" id="KW-1133">Transmembrane helix</keyword>
<dbReference type="Pfam" id="PF25881">
    <property type="entry name" value="HH_YBHG"/>
    <property type="match status" value="1"/>
</dbReference>
<feature type="coiled-coil region" evidence="2">
    <location>
        <begin position="164"/>
        <end position="217"/>
    </location>
</feature>
<dbReference type="PANTHER" id="PTHR30469:SF11">
    <property type="entry name" value="BLL4320 PROTEIN"/>
    <property type="match status" value="1"/>
</dbReference>
<evidence type="ECO:0000259" key="6">
    <source>
        <dbReference type="Pfam" id="PF25954"/>
    </source>
</evidence>
<dbReference type="Gene3D" id="2.40.30.170">
    <property type="match status" value="1"/>
</dbReference>
<name>A0A1D9GB33_MOOP1</name>
<dbReference type="Gene3D" id="1.10.287.470">
    <property type="entry name" value="Helix hairpin bin"/>
    <property type="match status" value="2"/>
</dbReference>
<feature type="domain" description="CusB-like beta-barrel" evidence="6">
    <location>
        <begin position="337"/>
        <end position="400"/>
    </location>
</feature>
<feature type="region of interest" description="Disordered" evidence="3">
    <location>
        <begin position="1"/>
        <end position="30"/>
    </location>
</feature>
<dbReference type="InterPro" id="IPR059052">
    <property type="entry name" value="HH_YbhG-like"/>
</dbReference>
<feature type="domain" description="YbhG-like alpha-helical hairpin" evidence="5">
    <location>
        <begin position="167"/>
        <end position="291"/>
    </location>
</feature>
<feature type="transmembrane region" description="Helical" evidence="4">
    <location>
        <begin position="50"/>
        <end position="69"/>
    </location>
</feature>
<evidence type="ECO:0000256" key="2">
    <source>
        <dbReference type="SAM" id="Coils"/>
    </source>
</evidence>
<dbReference type="Pfam" id="PF25954">
    <property type="entry name" value="Beta-barrel_RND_2"/>
    <property type="match status" value="1"/>
</dbReference>
<dbReference type="GO" id="GO:1990281">
    <property type="term" value="C:efflux pump complex"/>
    <property type="evidence" value="ECO:0007669"/>
    <property type="project" value="TreeGrafter"/>
</dbReference>
<keyword evidence="4" id="KW-0812">Transmembrane</keyword>
<proteinExistence type="inferred from homology"/>
<evidence type="ECO:0000256" key="3">
    <source>
        <dbReference type="SAM" id="MobiDB-lite"/>
    </source>
</evidence>
<dbReference type="AlphaFoldDB" id="A0A1D9GB33"/>
<feature type="coiled-coil region" evidence="2">
    <location>
        <begin position="268"/>
        <end position="295"/>
    </location>
</feature>
<dbReference type="Proteomes" id="UP000176944">
    <property type="component" value="Chromosome"/>
</dbReference>
<evidence type="ECO:0000256" key="4">
    <source>
        <dbReference type="SAM" id="Phobius"/>
    </source>
</evidence>
<accession>A0A1D9GB33</accession>
<dbReference type="NCBIfam" id="TIGR01730">
    <property type="entry name" value="RND_mfp"/>
    <property type="match status" value="1"/>
</dbReference>
<comment type="similarity">
    <text evidence="1">Belongs to the membrane fusion protein (MFP) (TC 8.A.1) family.</text>
</comment>
<evidence type="ECO:0000256" key="1">
    <source>
        <dbReference type="ARBA" id="ARBA00009477"/>
    </source>
</evidence>
<sequence length="497" mass="54520">MNNNSTGHQTSLTREQTDRLDKSPPAVEQEQILPSLTAHEREKPETLNKFGLWQSGIILLLSGFCIFLLSPPGANWRLNFLKLNASQPHPESKPQASFSGSILPVETISIKSVDSYQVLRSYTGSLVTRRSSELGFERSGKLVRLTIDEGDWVKASTPLAYLDTRNLKAQQRELLAQVAQQRAQLKELFAGPRSETIAAARASVRDLSSQLELARKKRSRREALYREGAISREQLDQAASQTSVQQARLEEAKSQVDELLAGTRPERIEAQQASIQQLNARLASLEIELENSILKAPFSGTISARLLDEGTVVSPGQPILRLVEDGAIQARIGVPVSAADQLQLNSEQSLQIGQKTYPARVSSILPELDSSTRTLTVVLTLDPSAVREVSPGQVARWKLAETIPTAGYWLPTTALVQGVRGLWSCYVLGELAESDLSGATHVFSVERRDVEILQTQSNRILVRGTLQPGDQVIVGGTHRLVPGQWVRSKTVAGVKVP</sequence>
<dbReference type="EMBL" id="CP017708">
    <property type="protein sequence ID" value="AOY84849.2"/>
    <property type="molecule type" value="Genomic_DNA"/>
</dbReference>
<keyword evidence="2" id="KW-0175">Coiled coil</keyword>
<reference evidence="8" key="1">
    <citation type="submission" date="2016-10" db="EMBL/GenBank/DDBJ databases">
        <title>Comparative genomics uncovers the prolific and rare metabolic potential of the cyanobacterial genus Moorea.</title>
        <authorList>
            <person name="Leao T."/>
            <person name="Castelao G."/>
            <person name="Korobeynikov A."/>
            <person name="Monroe E.A."/>
            <person name="Podell S."/>
            <person name="Glukhov E."/>
            <person name="Allen E."/>
            <person name="Gerwick W.H."/>
            <person name="Gerwick L."/>
        </authorList>
    </citation>
    <scope>NUCLEOTIDE SEQUENCE [LARGE SCALE GENOMIC DNA]</scope>
    <source>
        <strain evidence="8">JHB</strain>
    </source>
</reference>
<evidence type="ECO:0000313" key="7">
    <source>
        <dbReference type="EMBL" id="AOY84849.2"/>
    </source>
</evidence>
<dbReference type="Gene3D" id="2.40.50.100">
    <property type="match status" value="2"/>
</dbReference>
<feature type="compositionally biased region" description="Polar residues" evidence="3">
    <location>
        <begin position="1"/>
        <end position="14"/>
    </location>
</feature>
<dbReference type="InterPro" id="IPR058792">
    <property type="entry name" value="Beta-barrel_RND_2"/>
</dbReference>
<protein>
    <submittedName>
        <fullName evidence="7">Efflux RND transporter periplasmic adaptor subunit</fullName>
    </submittedName>
</protein>
<dbReference type="PANTHER" id="PTHR30469">
    <property type="entry name" value="MULTIDRUG RESISTANCE PROTEIN MDTA"/>
    <property type="match status" value="1"/>
</dbReference>
<evidence type="ECO:0000313" key="8">
    <source>
        <dbReference type="Proteomes" id="UP000176944"/>
    </source>
</evidence>
<dbReference type="InterPro" id="IPR006143">
    <property type="entry name" value="RND_pump_MFP"/>
</dbReference>
<evidence type="ECO:0000259" key="5">
    <source>
        <dbReference type="Pfam" id="PF25881"/>
    </source>
</evidence>
<dbReference type="GO" id="GO:0015562">
    <property type="term" value="F:efflux transmembrane transporter activity"/>
    <property type="evidence" value="ECO:0007669"/>
    <property type="project" value="TreeGrafter"/>
</dbReference>
<dbReference type="SUPFAM" id="SSF111369">
    <property type="entry name" value="HlyD-like secretion proteins"/>
    <property type="match status" value="1"/>
</dbReference>